<dbReference type="SUPFAM" id="SSF50249">
    <property type="entry name" value="Nucleic acid-binding proteins"/>
    <property type="match status" value="1"/>
</dbReference>
<protein>
    <submittedName>
        <fullName evidence="2">Zn-ribbon domain-containing OB-fold protein</fullName>
    </submittedName>
</protein>
<gene>
    <name evidence="2" type="ORF">ACFQGB_15505</name>
</gene>
<reference evidence="2 3" key="1">
    <citation type="journal article" date="2019" name="Int. J. Syst. Evol. Microbiol.">
        <title>The Global Catalogue of Microorganisms (GCM) 10K type strain sequencing project: providing services to taxonomists for standard genome sequencing and annotation.</title>
        <authorList>
            <consortium name="The Broad Institute Genomics Platform"/>
            <consortium name="The Broad Institute Genome Sequencing Center for Infectious Disease"/>
            <person name="Wu L."/>
            <person name="Ma J."/>
        </authorList>
    </citation>
    <scope>NUCLEOTIDE SEQUENCE [LARGE SCALE GENOMIC DNA]</scope>
    <source>
        <strain evidence="2 3">GX26</strain>
    </source>
</reference>
<dbReference type="InterPro" id="IPR012340">
    <property type="entry name" value="NA-bd_OB-fold"/>
</dbReference>
<dbReference type="AlphaFoldDB" id="A0ABD5VFF1"/>
<accession>A0ABD5VFF1</accession>
<comment type="caution">
    <text evidence="2">The sequence shown here is derived from an EMBL/GenBank/DDBJ whole genome shotgun (WGS) entry which is preliminary data.</text>
</comment>
<dbReference type="RefSeq" id="WP_336351223.1">
    <property type="nucleotide sequence ID" value="NZ_JAZAQL010000003.1"/>
</dbReference>
<organism evidence="2 3">
    <name type="scientific">Halorubellus litoreus</name>
    <dbReference type="NCBI Taxonomy" id="755308"/>
    <lineage>
        <taxon>Archaea</taxon>
        <taxon>Methanobacteriati</taxon>
        <taxon>Methanobacteriota</taxon>
        <taxon>Stenosarchaea group</taxon>
        <taxon>Halobacteria</taxon>
        <taxon>Halobacteriales</taxon>
        <taxon>Halorubellaceae</taxon>
        <taxon>Halorubellus</taxon>
    </lineage>
</organism>
<dbReference type="Pfam" id="PF01796">
    <property type="entry name" value="OB_ChsH2_C"/>
    <property type="match status" value="1"/>
</dbReference>
<dbReference type="InterPro" id="IPR052513">
    <property type="entry name" value="Thioester_dehydratase-like"/>
</dbReference>
<evidence type="ECO:0000313" key="3">
    <source>
        <dbReference type="Proteomes" id="UP001596395"/>
    </source>
</evidence>
<feature type="domain" description="ChsH2 C-terminal OB-fold" evidence="1">
    <location>
        <begin position="52"/>
        <end position="111"/>
    </location>
</feature>
<evidence type="ECO:0000313" key="2">
    <source>
        <dbReference type="EMBL" id="MFC6954269.1"/>
    </source>
</evidence>
<dbReference type="PANTHER" id="PTHR34075:SF5">
    <property type="entry name" value="BLR3430 PROTEIN"/>
    <property type="match status" value="1"/>
</dbReference>
<evidence type="ECO:0000259" key="1">
    <source>
        <dbReference type="Pfam" id="PF01796"/>
    </source>
</evidence>
<proteinExistence type="predicted"/>
<name>A0ABD5VFF1_9EURY</name>
<dbReference type="PANTHER" id="PTHR34075">
    <property type="entry name" value="BLR3430 PROTEIN"/>
    <property type="match status" value="1"/>
</dbReference>
<sequence>MSEQETPVQSYEAFCAAIEAGEGFYLECPDGHGSVPPRRVCPDCGAQSLTTRAIPEIGRIRAQTVVHVATPAFEDRVPYVSALADFGPVTLTGVVVETTPDAVEHGTEVTVGVERSDDRDRPTLVFEPQ</sequence>
<keyword evidence="3" id="KW-1185">Reference proteome</keyword>
<dbReference type="Proteomes" id="UP001596395">
    <property type="component" value="Unassembled WGS sequence"/>
</dbReference>
<dbReference type="EMBL" id="JBHSXN010000003">
    <property type="protein sequence ID" value="MFC6954269.1"/>
    <property type="molecule type" value="Genomic_DNA"/>
</dbReference>
<dbReference type="InterPro" id="IPR002878">
    <property type="entry name" value="ChsH2_C"/>
</dbReference>